<keyword evidence="6" id="KW-0408">Iron</keyword>
<keyword evidence="11" id="KW-0804">Transcription</keyword>
<feature type="domain" description="4Fe-4S Wbl-type" evidence="12">
    <location>
        <begin position="8"/>
        <end position="70"/>
    </location>
</feature>
<comment type="similarity">
    <text evidence="3">Belongs to the WhiB family.</text>
</comment>
<dbReference type="GO" id="GO:0005737">
    <property type="term" value="C:cytoplasm"/>
    <property type="evidence" value="ECO:0007669"/>
    <property type="project" value="UniProtKB-SubCell"/>
</dbReference>
<evidence type="ECO:0000256" key="9">
    <source>
        <dbReference type="ARBA" id="ARBA00023125"/>
    </source>
</evidence>
<evidence type="ECO:0000256" key="6">
    <source>
        <dbReference type="ARBA" id="ARBA00023004"/>
    </source>
</evidence>
<evidence type="ECO:0000256" key="11">
    <source>
        <dbReference type="ARBA" id="ARBA00023163"/>
    </source>
</evidence>
<keyword evidence="9" id="KW-0238">DNA-binding</keyword>
<keyword evidence="7" id="KW-0411">Iron-sulfur</keyword>
<dbReference type="EMBL" id="CP118083">
    <property type="protein sequence ID" value="WEB55085.1"/>
    <property type="molecule type" value="Genomic_DNA"/>
</dbReference>
<evidence type="ECO:0000313" key="14">
    <source>
        <dbReference type="Proteomes" id="UP001219009"/>
    </source>
</evidence>
<evidence type="ECO:0000256" key="5">
    <source>
        <dbReference type="ARBA" id="ARBA00022723"/>
    </source>
</evidence>
<dbReference type="GO" id="GO:0003677">
    <property type="term" value="F:DNA binding"/>
    <property type="evidence" value="ECO:0007669"/>
    <property type="project" value="UniProtKB-KW"/>
</dbReference>
<dbReference type="GO" id="GO:0046872">
    <property type="term" value="F:metal ion binding"/>
    <property type="evidence" value="ECO:0007669"/>
    <property type="project" value="UniProtKB-KW"/>
</dbReference>
<evidence type="ECO:0000256" key="8">
    <source>
        <dbReference type="ARBA" id="ARBA00023015"/>
    </source>
</evidence>
<protein>
    <submittedName>
        <fullName evidence="13">WhiB family transcriptional regulator</fullName>
    </submittedName>
</protein>
<evidence type="ECO:0000256" key="4">
    <source>
        <dbReference type="ARBA" id="ARBA00022485"/>
    </source>
</evidence>
<evidence type="ECO:0000256" key="1">
    <source>
        <dbReference type="ARBA" id="ARBA00001966"/>
    </source>
</evidence>
<dbReference type="InterPro" id="IPR003482">
    <property type="entry name" value="Whib"/>
</dbReference>
<comment type="subcellular location">
    <subcellularLocation>
        <location evidence="2">Cytoplasm</location>
    </subcellularLocation>
</comment>
<dbReference type="GO" id="GO:0047134">
    <property type="term" value="F:protein-disulfide reductase [NAD(P)H] activity"/>
    <property type="evidence" value="ECO:0007669"/>
    <property type="project" value="TreeGrafter"/>
</dbReference>
<dbReference type="PROSITE" id="PS51674">
    <property type="entry name" value="4FE4S_WBL"/>
    <property type="match status" value="1"/>
</dbReference>
<dbReference type="RefSeq" id="WP_077420514.1">
    <property type="nucleotide sequence ID" value="NZ_CP021391.1"/>
</dbReference>
<dbReference type="GO" id="GO:0045454">
    <property type="term" value="P:cell redox homeostasis"/>
    <property type="evidence" value="ECO:0007669"/>
    <property type="project" value="TreeGrafter"/>
</dbReference>
<dbReference type="Pfam" id="PF02467">
    <property type="entry name" value="Whib"/>
    <property type="match status" value="1"/>
</dbReference>
<evidence type="ECO:0000259" key="12">
    <source>
        <dbReference type="PROSITE" id="PS51674"/>
    </source>
</evidence>
<keyword evidence="10" id="KW-1015">Disulfide bond</keyword>
<evidence type="ECO:0000256" key="2">
    <source>
        <dbReference type="ARBA" id="ARBA00004496"/>
    </source>
</evidence>
<evidence type="ECO:0000256" key="7">
    <source>
        <dbReference type="ARBA" id="ARBA00023014"/>
    </source>
</evidence>
<keyword evidence="4" id="KW-0004">4Fe-4S</keyword>
<dbReference type="Proteomes" id="UP001219009">
    <property type="component" value="Chromosome"/>
</dbReference>
<dbReference type="GO" id="GO:0051539">
    <property type="term" value="F:4 iron, 4 sulfur cluster binding"/>
    <property type="evidence" value="ECO:0007669"/>
    <property type="project" value="UniProtKB-KW"/>
</dbReference>
<dbReference type="AlphaFoldDB" id="A0AAX3NI42"/>
<evidence type="ECO:0000256" key="10">
    <source>
        <dbReference type="ARBA" id="ARBA00023157"/>
    </source>
</evidence>
<keyword evidence="5" id="KW-0479">Metal-binding</keyword>
<name>A0AAX3NI42_BIFBR</name>
<accession>A0AAX3NI42</accession>
<keyword evidence="8" id="KW-0805">Transcription regulation</keyword>
<dbReference type="PANTHER" id="PTHR38839">
    <property type="entry name" value="TRANSCRIPTIONAL REGULATOR WHID-RELATED"/>
    <property type="match status" value="1"/>
</dbReference>
<dbReference type="InterPro" id="IPR034768">
    <property type="entry name" value="4FE4S_WBL"/>
</dbReference>
<proteinExistence type="inferred from homology"/>
<sequence length="76" mass="8809">MNWRHQAACRDHDPELWFSGKPYEQAAALAVCRQCPVIDECRAFADDNNRISGYPLQGIWGGKQYGRTSRPRKERE</sequence>
<gene>
    <name evidence="13" type="ORF">PUW55_01445</name>
</gene>
<reference evidence="13" key="1">
    <citation type="submission" date="2023-02" db="EMBL/GenBank/DDBJ databases">
        <authorList>
            <person name="Whidbey C."/>
        </authorList>
    </citation>
    <scope>NUCLEOTIDE SEQUENCE</scope>
    <source>
        <strain evidence="13">VSI11</strain>
    </source>
</reference>
<comment type="cofactor">
    <cofactor evidence="1">
        <name>[4Fe-4S] cluster</name>
        <dbReference type="ChEBI" id="CHEBI:49883"/>
    </cofactor>
</comment>
<evidence type="ECO:0000256" key="3">
    <source>
        <dbReference type="ARBA" id="ARBA00006597"/>
    </source>
</evidence>
<dbReference type="GO" id="GO:0045892">
    <property type="term" value="P:negative regulation of DNA-templated transcription"/>
    <property type="evidence" value="ECO:0007669"/>
    <property type="project" value="TreeGrafter"/>
</dbReference>
<organism evidence="13 14">
    <name type="scientific">Bifidobacterium breve</name>
    <dbReference type="NCBI Taxonomy" id="1685"/>
    <lineage>
        <taxon>Bacteria</taxon>
        <taxon>Bacillati</taxon>
        <taxon>Actinomycetota</taxon>
        <taxon>Actinomycetes</taxon>
        <taxon>Bifidobacteriales</taxon>
        <taxon>Bifidobacteriaceae</taxon>
        <taxon>Bifidobacterium</taxon>
    </lineage>
</organism>
<evidence type="ECO:0000313" key="13">
    <source>
        <dbReference type="EMBL" id="WEB55085.1"/>
    </source>
</evidence>